<accession>A0A8E2DW30</accession>
<organism evidence="1 2">
    <name type="scientific">Lepidopterella palustris CBS 459.81</name>
    <dbReference type="NCBI Taxonomy" id="1314670"/>
    <lineage>
        <taxon>Eukaryota</taxon>
        <taxon>Fungi</taxon>
        <taxon>Dikarya</taxon>
        <taxon>Ascomycota</taxon>
        <taxon>Pezizomycotina</taxon>
        <taxon>Dothideomycetes</taxon>
        <taxon>Pleosporomycetidae</taxon>
        <taxon>Mytilinidiales</taxon>
        <taxon>Argynnaceae</taxon>
        <taxon>Lepidopterella</taxon>
    </lineage>
</organism>
<keyword evidence="2" id="KW-1185">Reference proteome</keyword>
<name>A0A8E2DW30_9PEZI</name>
<dbReference type="EMBL" id="KV747577">
    <property type="protein sequence ID" value="OCK72669.1"/>
    <property type="molecule type" value="Genomic_DNA"/>
</dbReference>
<evidence type="ECO:0000313" key="1">
    <source>
        <dbReference type="EMBL" id="OCK72669.1"/>
    </source>
</evidence>
<dbReference type="Proteomes" id="UP000250266">
    <property type="component" value="Unassembled WGS sequence"/>
</dbReference>
<evidence type="ECO:0000313" key="2">
    <source>
        <dbReference type="Proteomes" id="UP000250266"/>
    </source>
</evidence>
<reference evidence="1 2" key="1">
    <citation type="journal article" date="2016" name="Nat. Commun.">
        <title>Ectomycorrhizal ecology is imprinted in the genome of the dominant symbiotic fungus Cenococcum geophilum.</title>
        <authorList>
            <consortium name="DOE Joint Genome Institute"/>
            <person name="Peter M."/>
            <person name="Kohler A."/>
            <person name="Ohm R.A."/>
            <person name="Kuo A."/>
            <person name="Krutzmann J."/>
            <person name="Morin E."/>
            <person name="Arend M."/>
            <person name="Barry K.W."/>
            <person name="Binder M."/>
            <person name="Choi C."/>
            <person name="Clum A."/>
            <person name="Copeland A."/>
            <person name="Grisel N."/>
            <person name="Haridas S."/>
            <person name="Kipfer T."/>
            <person name="LaButti K."/>
            <person name="Lindquist E."/>
            <person name="Lipzen A."/>
            <person name="Maire R."/>
            <person name="Meier B."/>
            <person name="Mihaltcheva S."/>
            <person name="Molinier V."/>
            <person name="Murat C."/>
            <person name="Poggeler S."/>
            <person name="Quandt C.A."/>
            <person name="Sperisen C."/>
            <person name="Tritt A."/>
            <person name="Tisserant E."/>
            <person name="Crous P.W."/>
            <person name="Henrissat B."/>
            <person name="Nehls U."/>
            <person name="Egli S."/>
            <person name="Spatafora J.W."/>
            <person name="Grigoriev I.V."/>
            <person name="Martin F.M."/>
        </authorList>
    </citation>
    <scope>NUCLEOTIDE SEQUENCE [LARGE SCALE GENOMIC DNA]</scope>
    <source>
        <strain evidence="1 2">CBS 459.81</strain>
    </source>
</reference>
<sequence>MLGAPLLKTKHMIMPSAPSLLTLSHLILGPAPAHAGRQNLPRFPMLYVGVHSRCAISAYTCLILTKPLNQNAFAMPLEL</sequence>
<protein>
    <submittedName>
        <fullName evidence="1">Uncharacterized protein</fullName>
    </submittedName>
</protein>
<proteinExistence type="predicted"/>
<dbReference type="AlphaFoldDB" id="A0A8E2DW30"/>
<gene>
    <name evidence="1" type="ORF">K432DRAFT_387723</name>
</gene>